<evidence type="ECO:0000313" key="11">
    <source>
        <dbReference type="Proteomes" id="UP000237749"/>
    </source>
</evidence>
<dbReference type="PANTHER" id="PTHR48105">
    <property type="entry name" value="THIOREDOXIN REDUCTASE 1-RELATED-RELATED"/>
    <property type="match status" value="1"/>
</dbReference>
<dbReference type="InterPro" id="IPR005982">
    <property type="entry name" value="Thioredox_Rdtase"/>
</dbReference>
<comment type="catalytic activity">
    <reaction evidence="7">
        <text>[thioredoxin]-dithiol + NADP(+) = [thioredoxin]-disulfide + NADPH + H(+)</text>
        <dbReference type="Rhea" id="RHEA:20345"/>
        <dbReference type="Rhea" id="RHEA-COMP:10698"/>
        <dbReference type="Rhea" id="RHEA-COMP:10700"/>
        <dbReference type="ChEBI" id="CHEBI:15378"/>
        <dbReference type="ChEBI" id="CHEBI:29950"/>
        <dbReference type="ChEBI" id="CHEBI:50058"/>
        <dbReference type="ChEBI" id="CHEBI:57783"/>
        <dbReference type="ChEBI" id="CHEBI:58349"/>
        <dbReference type="EC" id="1.8.1.9"/>
    </reaction>
</comment>
<dbReference type="AlphaFoldDB" id="A0A2S6HZK6"/>
<comment type="similarity">
    <text evidence="1 7">Belongs to the class-II pyridine nucleotide-disulfide oxidoreductase family.</text>
</comment>
<dbReference type="PRINTS" id="PR00469">
    <property type="entry name" value="PNDRDTASEII"/>
</dbReference>
<dbReference type="GO" id="GO:0005737">
    <property type="term" value="C:cytoplasm"/>
    <property type="evidence" value="ECO:0007669"/>
    <property type="project" value="InterPro"/>
</dbReference>
<dbReference type="GO" id="GO:0004791">
    <property type="term" value="F:thioredoxin-disulfide reductase (NADPH) activity"/>
    <property type="evidence" value="ECO:0007669"/>
    <property type="project" value="UniProtKB-UniRule"/>
</dbReference>
<dbReference type="RefSeq" id="WP_104434520.1">
    <property type="nucleotide sequence ID" value="NZ_PTJA01000001.1"/>
</dbReference>
<keyword evidence="3 7" id="KW-0274">FAD</keyword>
<dbReference type="SUPFAM" id="SSF51905">
    <property type="entry name" value="FAD/NAD(P)-binding domain"/>
    <property type="match status" value="1"/>
</dbReference>
<comment type="subunit">
    <text evidence="7">Homodimer.</text>
</comment>
<evidence type="ECO:0000256" key="8">
    <source>
        <dbReference type="RuleBase" id="RU003881"/>
    </source>
</evidence>
<comment type="cofactor">
    <cofactor evidence="8">
        <name>FAD</name>
        <dbReference type="ChEBI" id="CHEBI:57692"/>
    </cofactor>
    <text evidence="8">Binds 1 FAD per subunit.</text>
</comment>
<evidence type="ECO:0000256" key="5">
    <source>
        <dbReference type="ARBA" id="ARBA00023157"/>
    </source>
</evidence>
<evidence type="ECO:0000256" key="3">
    <source>
        <dbReference type="ARBA" id="ARBA00022827"/>
    </source>
</evidence>
<dbReference type="GO" id="GO:0019430">
    <property type="term" value="P:removal of superoxide radicals"/>
    <property type="evidence" value="ECO:0007669"/>
    <property type="project" value="UniProtKB-UniRule"/>
</dbReference>
<keyword evidence="8" id="KW-0521">NADP</keyword>
<keyword evidence="2 7" id="KW-0285">Flavoprotein</keyword>
<dbReference type="NCBIfam" id="TIGR01292">
    <property type="entry name" value="TRX_reduct"/>
    <property type="match status" value="1"/>
</dbReference>
<proteinExistence type="inferred from homology"/>
<keyword evidence="4 7" id="KW-0560">Oxidoreductase</keyword>
<gene>
    <name evidence="10" type="ORF">BXY41_101647</name>
</gene>
<dbReference type="PRINTS" id="PR00368">
    <property type="entry name" value="FADPNR"/>
</dbReference>
<feature type="domain" description="FAD/NAD(P)-binding" evidence="9">
    <location>
        <begin position="5"/>
        <end position="291"/>
    </location>
</feature>
<name>A0A2S6HZK6_9FIRM</name>
<reference evidence="10 11" key="1">
    <citation type="submission" date="2018-02" db="EMBL/GenBank/DDBJ databases">
        <title>Genomic Encyclopedia of Archaeal and Bacterial Type Strains, Phase II (KMG-II): from individual species to whole genera.</title>
        <authorList>
            <person name="Goeker M."/>
        </authorList>
    </citation>
    <scope>NUCLEOTIDE SEQUENCE [LARGE SCALE GENOMIC DNA]</scope>
    <source>
        <strain evidence="10 11">DSM 3808</strain>
    </source>
</reference>
<sequence length="307" mass="33314">MNEIYDVVIIGSGPAGLTAAVYGKRAELKMVVIEKEVASGGQILNTYEVDNYPGLPGINGFDLGMKFRDHAEKLGADFVTDEVLRIEAADGEFTVVGQEKSYVTKSVIIATGALYRKLSVVGEKELTGMGVSYCATCDGAFFRNKVAAVVGGGDVAIEDAIFLSRMCKKVYLIHRRDELRGAKTLQTQLFNQENVEIIWDTVVEEIEGGDQVESLTIKNSKTEETNKLSVDGVFIAVGINPQSEAFDNLVEMDHGYIKAGEDCETNVPGIFAAGDVRTKQLRQVSTAVSDGANAITSVERYLTRYGK</sequence>
<dbReference type="EC" id="1.8.1.9" evidence="7"/>
<dbReference type="Pfam" id="PF07992">
    <property type="entry name" value="Pyr_redox_2"/>
    <property type="match status" value="1"/>
</dbReference>
<comment type="caution">
    <text evidence="10">The sequence shown here is derived from an EMBL/GenBank/DDBJ whole genome shotgun (WGS) entry which is preliminary data.</text>
</comment>
<dbReference type="InterPro" id="IPR036188">
    <property type="entry name" value="FAD/NAD-bd_sf"/>
</dbReference>
<organism evidence="10 11">
    <name type="scientific">Lacrimispora xylanisolvens</name>
    <dbReference type="NCBI Taxonomy" id="384636"/>
    <lineage>
        <taxon>Bacteria</taxon>
        <taxon>Bacillati</taxon>
        <taxon>Bacillota</taxon>
        <taxon>Clostridia</taxon>
        <taxon>Lachnospirales</taxon>
        <taxon>Lachnospiraceae</taxon>
        <taxon>Lacrimispora</taxon>
    </lineage>
</organism>
<dbReference type="PROSITE" id="PS00573">
    <property type="entry name" value="PYRIDINE_REDOX_2"/>
    <property type="match status" value="1"/>
</dbReference>
<evidence type="ECO:0000256" key="7">
    <source>
        <dbReference type="RuleBase" id="RU003880"/>
    </source>
</evidence>
<dbReference type="Proteomes" id="UP000237749">
    <property type="component" value="Unassembled WGS sequence"/>
</dbReference>
<dbReference type="InterPro" id="IPR008255">
    <property type="entry name" value="Pyr_nucl-diS_OxRdtase_2_AS"/>
</dbReference>
<dbReference type="InterPro" id="IPR023753">
    <property type="entry name" value="FAD/NAD-binding_dom"/>
</dbReference>
<dbReference type="EMBL" id="PTJA01000001">
    <property type="protein sequence ID" value="PPK83583.1"/>
    <property type="molecule type" value="Genomic_DNA"/>
</dbReference>
<keyword evidence="6 7" id="KW-0676">Redox-active center</keyword>
<evidence type="ECO:0000256" key="6">
    <source>
        <dbReference type="ARBA" id="ARBA00023284"/>
    </source>
</evidence>
<evidence type="ECO:0000256" key="1">
    <source>
        <dbReference type="ARBA" id="ARBA00009333"/>
    </source>
</evidence>
<evidence type="ECO:0000256" key="4">
    <source>
        <dbReference type="ARBA" id="ARBA00023002"/>
    </source>
</evidence>
<keyword evidence="11" id="KW-1185">Reference proteome</keyword>
<accession>A0A2S6HZK6</accession>
<protein>
    <recommendedName>
        <fullName evidence="7">Thioredoxin reductase</fullName>
        <ecNumber evidence="7">1.8.1.9</ecNumber>
    </recommendedName>
</protein>
<evidence type="ECO:0000256" key="2">
    <source>
        <dbReference type="ARBA" id="ARBA00022630"/>
    </source>
</evidence>
<evidence type="ECO:0000259" key="9">
    <source>
        <dbReference type="Pfam" id="PF07992"/>
    </source>
</evidence>
<keyword evidence="5" id="KW-1015">Disulfide bond</keyword>
<dbReference type="Gene3D" id="3.50.50.60">
    <property type="entry name" value="FAD/NAD(P)-binding domain"/>
    <property type="match status" value="2"/>
</dbReference>
<dbReference type="OrthoDB" id="9806179at2"/>
<dbReference type="InterPro" id="IPR050097">
    <property type="entry name" value="Ferredoxin-NADP_redctase_2"/>
</dbReference>
<evidence type="ECO:0000313" key="10">
    <source>
        <dbReference type="EMBL" id="PPK83583.1"/>
    </source>
</evidence>